<reference evidence="1 2" key="1">
    <citation type="journal article" date="2023" name="bioRxiv">
        <title>An intranuclear bacterial parasite of deep-sea mussels expresses apoptosis inhibitors acquired from its host.</title>
        <authorList>
            <person name="Gonzalez Porras M.A."/>
            <person name="Assie A."/>
            <person name="Tietjen M."/>
            <person name="Violette M."/>
            <person name="Kleiner M."/>
            <person name="Gruber-Vodicka H."/>
            <person name="Dubilier N."/>
            <person name="Leisch N."/>
        </authorList>
    </citation>
    <scope>NUCLEOTIDE SEQUENCE [LARGE SCALE GENOMIC DNA]</scope>
    <source>
        <strain evidence="1">IAP13</strain>
    </source>
</reference>
<gene>
    <name evidence="1" type="ORF">QS748_06120</name>
</gene>
<organism evidence="1 2">
    <name type="scientific">Candidatus Endonucleibacter bathymodioli</name>
    <dbReference type="NCBI Taxonomy" id="539814"/>
    <lineage>
        <taxon>Bacteria</taxon>
        <taxon>Pseudomonadati</taxon>
        <taxon>Pseudomonadota</taxon>
        <taxon>Gammaproteobacteria</taxon>
        <taxon>Oceanospirillales</taxon>
        <taxon>Endozoicomonadaceae</taxon>
        <taxon>Candidatus Endonucleibacter</taxon>
    </lineage>
</organism>
<evidence type="ECO:0000313" key="2">
    <source>
        <dbReference type="Proteomes" id="UP001178148"/>
    </source>
</evidence>
<sequence>MGESCIFAVVVIFASWLSGKRAGCWKSWRRCWLWLVPLLLVSGLVRADLKIINVEAPDVELPIGASKVHYVFKVNFKLAGNEEDYNFVIADRAGIHGSGISLGNRAASIQHYIKPSIKYSQPESKPSTGTFTLGDVAKFSSQHHDYPLVAEFAIDIDADNLRSELRKDPKFIFSFYIVGQALDKSLNPVGVSEDKEVLPRVKIPPTIQISKLKDIVISDRNKVGRYYQSEMSFCVSLSNAPFEYTVKVTDSNTGGSGKFKLVSSSNAELRYDLAFENKIASIKSVSYRSRARYLNNNRNYLGSSAPDCGAGNTGAIGIRVLQDKADSVQDGIYTDTVTVTVEPK</sequence>
<evidence type="ECO:0000313" key="1">
    <source>
        <dbReference type="EMBL" id="MDP0588780.1"/>
    </source>
</evidence>
<dbReference type="Proteomes" id="UP001178148">
    <property type="component" value="Unassembled WGS sequence"/>
</dbReference>
<dbReference type="EMBL" id="JASXSV010000007">
    <property type="protein sequence ID" value="MDP0588780.1"/>
    <property type="molecule type" value="Genomic_DNA"/>
</dbReference>
<proteinExistence type="predicted"/>
<comment type="caution">
    <text evidence="1">The sequence shown here is derived from an EMBL/GenBank/DDBJ whole genome shotgun (WGS) entry which is preliminary data.</text>
</comment>
<accession>A0AA90SSP9</accession>
<name>A0AA90SSP9_9GAMM</name>
<protein>
    <recommendedName>
        <fullName evidence="3">Spore coat protein U domain-containing protein</fullName>
    </recommendedName>
</protein>
<evidence type="ECO:0008006" key="3">
    <source>
        <dbReference type="Google" id="ProtNLM"/>
    </source>
</evidence>
<dbReference type="AlphaFoldDB" id="A0AA90SSP9"/>
<keyword evidence="2" id="KW-1185">Reference proteome</keyword>